<dbReference type="EMBL" id="APKE01000014">
    <property type="protein sequence ID" value="KAF0676517.1"/>
    <property type="molecule type" value="Genomic_DNA"/>
</dbReference>
<dbReference type="Proteomes" id="UP000698242">
    <property type="component" value="Unassembled WGS sequence"/>
</dbReference>
<reference evidence="3" key="1">
    <citation type="submission" date="2013-03" db="EMBL/GenBank/DDBJ databases">
        <title>Genome Sequence of the Profundibacterium mesophilum strain KAUST100406-0324T from Red Sea, a novel genus in the family Rhodobacteraceae.</title>
        <authorList>
            <person name="Essack M."/>
            <person name="Alam I."/>
            <person name="Lafi F."/>
            <person name="Alawi W."/>
            <person name="Kamanu F."/>
            <person name="Al-Suwailem A."/>
            <person name="Lee O.O."/>
            <person name="Xu Y."/>
            <person name="Bajic V."/>
            <person name="Qian P.-Y."/>
            <person name="Archer J."/>
        </authorList>
    </citation>
    <scope>NUCLEOTIDE SEQUENCE</scope>
    <source>
        <strain evidence="3">KAUST100406-0324</strain>
    </source>
</reference>
<evidence type="ECO:0000256" key="1">
    <source>
        <dbReference type="SAM" id="MobiDB-lite"/>
    </source>
</evidence>
<sequence>MSGLKFALAIALASAAPLAPHVAEAGGLAVTLPHLTFPEPKPPVSRDCSDLSTTLPSCAAPR</sequence>
<dbReference type="RefSeq" id="WP_159964643.1">
    <property type="nucleotide sequence ID" value="NZ_APKE01000014.1"/>
</dbReference>
<comment type="caution">
    <text evidence="3">The sequence shown here is derived from an EMBL/GenBank/DDBJ whole genome shotgun (WGS) entry which is preliminary data.</text>
</comment>
<dbReference type="AlphaFoldDB" id="A0A921NRT7"/>
<organism evidence="3 4">
    <name type="scientific">Profundibacterium mesophilum KAUST100406-0324</name>
    <dbReference type="NCBI Taxonomy" id="1037889"/>
    <lineage>
        <taxon>Bacteria</taxon>
        <taxon>Pseudomonadati</taxon>
        <taxon>Pseudomonadota</taxon>
        <taxon>Alphaproteobacteria</taxon>
        <taxon>Rhodobacterales</taxon>
        <taxon>Roseobacteraceae</taxon>
        <taxon>Profundibacterium</taxon>
    </lineage>
</organism>
<evidence type="ECO:0000256" key="2">
    <source>
        <dbReference type="SAM" id="SignalP"/>
    </source>
</evidence>
<gene>
    <name evidence="3" type="ORF">PMES_01249</name>
</gene>
<feature type="region of interest" description="Disordered" evidence="1">
    <location>
        <begin position="41"/>
        <end position="62"/>
    </location>
</feature>
<keyword evidence="4" id="KW-1185">Reference proteome</keyword>
<accession>A0A921NRT7</accession>
<keyword evidence="2" id="KW-0732">Signal</keyword>
<protein>
    <submittedName>
        <fullName evidence="3">Uncharacterized protein</fullName>
    </submittedName>
</protein>
<proteinExistence type="predicted"/>
<name>A0A921NRT7_9RHOB</name>
<evidence type="ECO:0000313" key="4">
    <source>
        <dbReference type="Proteomes" id="UP000698242"/>
    </source>
</evidence>
<evidence type="ECO:0000313" key="3">
    <source>
        <dbReference type="EMBL" id="KAF0676517.1"/>
    </source>
</evidence>
<feature type="chain" id="PRO_5037341721" evidence="2">
    <location>
        <begin position="26"/>
        <end position="62"/>
    </location>
</feature>
<feature type="signal peptide" evidence="2">
    <location>
        <begin position="1"/>
        <end position="25"/>
    </location>
</feature>